<evidence type="ECO:0000256" key="6">
    <source>
        <dbReference type="HAMAP-Rule" id="MF_01661"/>
    </source>
</evidence>
<reference evidence="7 8" key="1">
    <citation type="submission" date="2016-10" db="EMBL/GenBank/DDBJ databases">
        <authorList>
            <person name="de Groot N.N."/>
        </authorList>
    </citation>
    <scope>NUCLEOTIDE SEQUENCE [LARGE SCALE GENOMIC DNA]</scope>
    <source>
        <strain evidence="7 8">DSM 44945</strain>
    </source>
</reference>
<feature type="active site" description="Proton donor" evidence="6">
    <location>
        <position position="20"/>
    </location>
</feature>
<keyword evidence="4 6" id="KW-0413">Isomerase</keyword>
<comment type="function">
    <text evidence="6">Catalyzes the interconversion of beta-pyran and beta-furan forms of D-ribose.</text>
</comment>
<keyword evidence="3 6" id="KW-0963">Cytoplasm</keyword>
<dbReference type="Proteomes" id="UP000198661">
    <property type="component" value="Unassembled WGS sequence"/>
</dbReference>
<evidence type="ECO:0000256" key="5">
    <source>
        <dbReference type="ARBA" id="ARBA00023277"/>
    </source>
</evidence>
<feature type="binding site" evidence="6">
    <location>
        <position position="98"/>
    </location>
    <ligand>
        <name>substrate</name>
    </ligand>
</feature>
<evidence type="ECO:0000313" key="8">
    <source>
        <dbReference type="Proteomes" id="UP000198661"/>
    </source>
</evidence>
<keyword evidence="8" id="KW-1185">Reference proteome</keyword>
<dbReference type="UniPathway" id="UPA00916">
    <property type="reaction ID" value="UER00888"/>
</dbReference>
<accession>A0A1I2PF73</accession>
<dbReference type="PANTHER" id="PTHR37831:SF1">
    <property type="entry name" value="D-RIBOSE PYRANASE"/>
    <property type="match status" value="1"/>
</dbReference>
<keyword evidence="5 6" id="KW-0119">Carbohydrate metabolism</keyword>
<dbReference type="EMBL" id="FOOK01000016">
    <property type="protein sequence ID" value="SFG12071.1"/>
    <property type="molecule type" value="Genomic_DNA"/>
</dbReference>
<comment type="pathway">
    <text evidence="6">Carbohydrate metabolism; D-ribose degradation; D-ribose 5-phosphate from beta-D-ribopyranose: step 1/2.</text>
</comment>
<evidence type="ECO:0000313" key="7">
    <source>
        <dbReference type="EMBL" id="SFG12071.1"/>
    </source>
</evidence>
<dbReference type="PANTHER" id="PTHR37831">
    <property type="entry name" value="D-RIBOSE PYRANASE"/>
    <property type="match status" value="1"/>
</dbReference>
<dbReference type="InterPro" id="IPR007721">
    <property type="entry name" value="RbsD_FucU"/>
</dbReference>
<dbReference type="STRING" id="201973.SAMN04488025_11646"/>
<dbReference type="GO" id="GO:0005829">
    <property type="term" value="C:cytosol"/>
    <property type="evidence" value="ECO:0007669"/>
    <property type="project" value="TreeGrafter"/>
</dbReference>
<dbReference type="RefSeq" id="WP_092038605.1">
    <property type="nucleotide sequence ID" value="NZ_FOOK01000016.1"/>
</dbReference>
<comment type="subunit">
    <text evidence="6">Homodecamer.</text>
</comment>
<dbReference type="GO" id="GO:0016872">
    <property type="term" value="F:intramolecular lyase activity"/>
    <property type="evidence" value="ECO:0007669"/>
    <property type="project" value="UniProtKB-UniRule"/>
</dbReference>
<evidence type="ECO:0000256" key="1">
    <source>
        <dbReference type="ARBA" id="ARBA00000223"/>
    </source>
</evidence>
<dbReference type="Pfam" id="PF05025">
    <property type="entry name" value="RbsD_FucU"/>
    <property type="match status" value="1"/>
</dbReference>
<feature type="binding site" evidence="6">
    <location>
        <begin position="120"/>
        <end position="122"/>
    </location>
    <ligand>
        <name>substrate</name>
    </ligand>
</feature>
<dbReference type="GO" id="GO:0062193">
    <property type="term" value="F:D-ribose pyranase activity"/>
    <property type="evidence" value="ECO:0007669"/>
    <property type="project" value="UniProtKB-EC"/>
</dbReference>
<proteinExistence type="inferred from homology"/>
<protein>
    <recommendedName>
        <fullName evidence="2 6">D-ribose pyranase</fullName>
        <ecNumber evidence="2 6">5.4.99.62</ecNumber>
    </recommendedName>
</protein>
<dbReference type="Gene3D" id="3.40.1650.10">
    <property type="entry name" value="RbsD-like domain"/>
    <property type="match status" value="1"/>
</dbReference>
<comment type="subcellular location">
    <subcellularLocation>
        <location evidence="6">Cytoplasm</location>
    </subcellularLocation>
</comment>
<evidence type="ECO:0000256" key="2">
    <source>
        <dbReference type="ARBA" id="ARBA00012862"/>
    </source>
</evidence>
<dbReference type="EC" id="5.4.99.62" evidence="2 6"/>
<name>A0A1I2PF73_9BACL</name>
<organism evidence="7 8">
    <name type="scientific">Planifilum fulgidum</name>
    <dbReference type="NCBI Taxonomy" id="201973"/>
    <lineage>
        <taxon>Bacteria</taxon>
        <taxon>Bacillati</taxon>
        <taxon>Bacillota</taxon>
        <taxon>Bacilli</taxon>
        <taxon>Bacillales</taxon>
        <taxon>Thermoactinomycetaceae</taxon>
        <taxon>Planifilum</taxon>
    </lineage>
</organism>
<dbReference type="OrthoDB" id="9805009at2"/>
<comment type="catalytic activity">
    <reaction evidence="1 6">
        <text>beta-D-ribopyranose = beta-D-ribofuranose</text>
        <dbReference type="Rhea" id="RHEA:25432"/>
        <dbReference type="ChEBI" id="CHEBI:27476"/>
        <dbReference type="ChEBI" id="CHEBI:47002"/>
        <dbReference type="EC" id="5.4.99.62"/>
    </reaction>
</comment>
<gene>
    <name evidence="6" type="primary">rbsD</name>
    <name evidence="7" type="ORF">SAMN04488025_11646</name>
</gene>
<dbReference type="HAMAP" id="MF_01661">
    <property type="entry name" value="D_rib_pyranase"/>
    <property type="match status" value="1"/>
</dbReference>
<dbReference type="GO" id="GO:0019303">
    <property type="term" value="P:D-ribose catabolic process"/>
    <property type="evidence" value="ECO:0007669"/>
    <property type="project" value="UniProtKB-UniRule"/>
</dbReference>
<evidence type="ECO:0000256" key="4">
    <source>
        <dbReference type="ARBA" id="ARBA00023235"/>
    </source>
</evidence>
<evidence type="ECO:0000256" key="3">
    <source>
        <dbReference type="ARBA" id="ARBA00022490"/>
    </source>
</evidence>
<dbReference type="InterPro" id="IPR023750">
    <property type="entry name" value="RbsD-like_sf"/>
</dbReference>
<dbReference type="NCBIfam" id="NF008761">
    <property type="entry name" value="PRK11797.1"/>
    <property type="match status" value="1"/>
</dbReference>
<dbReference type="GO" id="GO:0048029">
    <property type="term" value="F:monosaccharide binding"/>
    <property type="evidence" value="ECO:0007669"/>
    <property type="project" value="InterPro"/>
</dbReference>
<sequence>MKKTTLLNSHLSRVISEMGHTDRLVVADAGLPIPRDTERIDLAVRPGLPGFLETLEAILTELEVEKVYVAEETERVSPRLHRALKEMFPEAEWETVTHEALKGMTREAKAVVRTGECTPYANVILQAGVSF</sequence>
<feature type="binding site" evidence="6">
    <location>
        <position position="28"/>
    </location>
    <ligand>
        <name>substrate</name>
    </ligand>
</feature>
<dbReference type="InterPro" id="IPR023064">
    <property type="entry name" value="D-ribose_pyranase"/>
</dbReference>
<dbReference type="AlphaFoldDB" id="A0A1I2PF73"/>
<dbReference type="SUPFAM" id="SSF102546">
    <property type="entry name" value="RbsD-like"/>
    <property type="match status" value="1"/>
</dbReference>
<comment type="similarity">
    <text evidence="6">Belongs to the RbsD / FucU family. RbsD subfamily.</text>
</comment>